<reference evidence="2 3" key="1">
    <citation type="submission" date="2021-02" db="EMBL/GenBank/DDBJ databases">
        <title>Complete Genome Sequence of Cupriavidus oxalaticus Strain Ox1, a Soil Oxalate-Degrading Species.</title>
        <authorList>
            <person name="Palmieri F."/>
            <person name="Udriet P."/>
            <person name="Deuasquier M."/>
            <person name="Beaudoing E."/>
            <person name="Johnson S.L."/>
            <person name="Davenport K.W."/>
            <person name="Chain P.S."/>
            <person name="Bindschedler S."/>
            <person name="Junier P."/>
        </authorList>
    </citation>
    <scope>NUCLEOTIDE SEQUENCE [LARGE SCALE GENOMIC DNA]</scope>
    <source>
        <strain evidence="2 3">Ox1</strain>
    </source>
</reference>
<accession>A0ABX7HPN5</accession>
<dbReference type="RefSeq" id="WP_147318616.1">
    <property type="nucleotide sequence ID" value="NZ_CP069809.1"/>
</dbReference>
<dbReference type="EMBL" id="CP069811">
    <property type="protein sequence ID" value="QRQ92002.1"/>
    <property type="molecule type" value="Genomic_DNA"/>
</dbReference>
<keyword evidence="3" id="KW-1185">Reference proteome</keyword>
<keyword evidence="1" id="KW-0812">Transmembrane</keyword>
<name>A0ABX7HPN5_9BURK</name>
<dbReference type="GeneID" id="303488564"/>
<keyword evidence="1" id="KW-1133">Transmembrane helix</keyword>
<sequence length="109" mass="12194">MTQAWWRMSLQAAVTRREFFCNNHLAQLHWPMARRRRRRHTGAACCPRPVDKCVRIYGTLVAGTMAGEPSGPSPRPRPYGHHQGAAMNIVWLVGAVVIILAVLSFFGLG</sequence>
<proteinExistence type="predicted"/>
<evidence type="ECO:0000313" key="2">
    <source>
        <dbReference type="EMBL" id="QRQ92002.1"/>
    </source>
</evidence>
<organism evidence="2 3">
    <name type="scientific">Cupriavidus oxalaticus</name>
    <dbReference type="NCBI Taxonomy" id="96344"/>
    <lineage>
        <taxon>Bacteria</taxon>
        <taxon>Pseudomonadati</taxon>
        <taxon>Pseudomonadota</taxon>
        <taxon>Betaproteobacteria</taxon>
        <taxon>Burkholderiales</taxon>
        <taxon>Burkholderiaceae</taxon>
        <taxon>Cupriavidus</taxon>
    </lineage>
</organism>
<feature type="transmembrane region" description="Helical" evidence="1">
    <location>
        <begin position="85"/>
        <end position="108"/>
    </location>
</feature>
<protein>
    <submittedName>
        <fullName evidence="2">Uncharacterized protein</fullName>
    </submittedName>
</protein>
<evidence type="ECO:0000256" key="1">
    <source>
        <dbReference type="SAM" id="Phobius"/>
    </source>
</evidence>
<keyword evidence="1" id="KW-0472">Membrane</keyword>
<dbReference type="Proteomes" id="UP000623307">
    <property type="component" value="Chromosome 1"/>
</dbReference>
<evidence type="ECO:0000313" key="3">
    <source>
        <dbReference type="Proteomes" id="UP000623307"/>
    </source>
</evidence>
<gene>
    <name evidence="2" type="ORF">JTE92_03490</name>
</gene>